<feature type="compositionally biased region" description="Basic and acidic residues" evidence="1">
    <location>
        <begin position="158"/>
        <end position="171"/>
    </location>
</feature>
<evidence type="ECO:0000313" key="3">
    <source>
        <dbReference type="Proteomes" id="UP000287651"/>
    </source>
</evidence>
<organism evidence="2 3">
    <name type="scientific">Ensete ventricosum</name>
    <name type="common">Abyssinian banana</name>
    <name type="synonym">Musa ensete</name>
    <dbReference type="NCBI Taxonomy" id="4639"/>
    <lineage>
        <taxon>Eukaryota</taxon>
        <taxon>Viridiplantae</taxon>
        <taxon>Streptophyta</taxon>
        <taxon>Embryophyta</taxon>
        <taxon>Tracheophyta</taxon>
        <taxon>Spermatophyta</taxon>
        <taxon>Magnoliopsida</taxon>
        <taxon>Liliopsida</taxon>
        <taxon>Zingiberales</taxon>
        <taxon>Musaceae</taxon>
        <taxon>Ensete</taxon>
    </lineage>
</organism>
<dbReference type="Proteomes" id="UP000287651">
    <property type="component" value="Unassembled WGS sequence"/>
</dbReference>
<protein>
    <submittedName>
        <fullName evidence="2">Uncharacterized protein</fullName>
    </submittedName>
</protein>
<sequence>MKMLVPTMKASMEAPALERKICEALFIGNGEINRRSVEGESGSTGISIGASARGEADWGAAGVGAVADECQRKLGKEEEKRALVVTSCEEKEADDCESDGRSRNPTGEATTLFVVSTIEETEHRFDGYEAVIEEATVAAMSVEKSTASKGSRTTGTTNDERGWKITTERDQ</sequence>
<name>A0A427AKR0_ENSVE</name>
<evidence type="ECO:0000256" key="1">
    <source>
        <dbReference type="SAM" id="MobiDB-lite"/>
    </source>
</evidence>
<comment type="caution">
    <text evidence="2">The sequence shown here is derived from an EMBL/GenBank/DDBJ whole genome shotgun (WGS) entry which is preliminary data.</text>
</comment>
<proteinExistence type="predicted"/>
<feature type="region of interest" description="Disordered" evidence="1">
    <location>
        <begin position="89"/>
        <end position="108"/>
    </location>
</feature>
<feature type="region of interest" description="Disordered" evidence="1">
    <location>
        <begin position="142"/>
        <end position="171"/>
    </location>
</feature>
<dbReference type="EMBL" id="AMZH03002078">
    <property type="protein sequence ID" value="RRT76849.1"/>
    <property type="molecule type" value="Genomic_DNA"/>
</dbReference>
<evidence type="ECO:0000313" key="2">
    <source>
        <dbReference type="EMBL" id="RRT76849.1"/>
    </source>
</evidence>
<reference evidence="2 3" key="1">
    <citation type="journal article" date="2014" name="Agronomy (Basel)">
        <title>A Draft Genome Sequence for Ensete ventricosum, the Drought-Tolerant Tree Against Hunger.</title>
        <authorList>
            <person name="Harrison J."/>
            <person name="Moore K.A."/>
            <person name="Paszkiewicz K."/>
            <person name="Jones T."/>
            <person name="Grant M."/>
            <person name="Ambacheew D."/>
            <person name="Muzemil S."/>
            <person name="Studholme D.J."/>
        </authorList>
    </citation>
    <scope>NUCLEOTIDE SEQUENCE [LARGE SCALE GENOMIC DNA]</scope>
</reference>
<accession>A0A427AKR0</accession>
<feature type="compositionally biased region" description="Polar residues" evidence="1">
    <location>
        <begin position="143"/>
        <end position="157"/>
    </location>
</feature>
<gene>
    <name evidence="2" type="ORF">B296_00026480</name>
</gene>
<dbReference type="AlphaFoldDB" id="A0A427AKR0"/>